<name>A0A2T0A4F9_RHOTO</name>
<organism evidence="2 3">
    <name type="scientific">Rhodotorula toruloides</name>
    <name type="common">Yeast</name>
    <name type="synonym">Rhodosporidium toruloides</name>
    <dbReference type="NCBI Taxonomy" id="5286"/>
    <lineage>
        <taxon>Eukaryota</taxon>
        <taxon>Fungi</taxon>
        <taxon>Dikarya</taxon>
        <taxon>Basidiomycota</taxon>
        <taxon>Pucciniomycotina</taxon>
        <taxon>Microbotryomycetes</taxon>
        <taxon>Sporidiobolales</taxon>
        <taxon>Sporidiobolaceae</taxon>
        <taxon>Rhodotorula</taxon>
    </lineage>
</organism>
<feature type="region of interest" description="Disordered" evidence="1">
    <location>
        <begin position="1"/>
        <end position="130"/>
    </location>
</feature>
<protein>
    <submittedName>
        <fullName evidence="2">Uncharacterized protein</fullName>
    </submittedName>
</protein>
<feature type="compositionally biased region" description="Basic and acidic residues" evidence="1">
    <location>
        <begin position="35"/>
        <end position="55"/>
    </location>
</feature>
<evidence type="ECO:0000313" key="2">
    <source>
        <dbReference type="EMBL" id="PRQ72902.1"/>
    </source>
</evidence>
<comment type="caution">
    <text evidence="2">The sequence shown here is derived from an EMBL/GenBank/DDBJ whole genome shotgun (WGS) entry which is preliminary data.</text>
</comment>
<sequence length="160" mass="17494">MRRMGATHSVATPQAPCHPSSAHQMAVVSVDEDESARREDPSERGERERTFREGPPRAGRAFSAAFPLDEGTTYRRLFSPTHARTHSHPHEERERVSIPAKHSNSPRSLHPTRPRRAPPPSLSESERTLDPAVELCSPAAVDGERAFYAVSVVEGGVSGG</sequence>
<dbReference type="Proteomes" id="UP000239560">
    <property type="component" value="Unassembled WGS sequence"/>
</dbReference>
<dbReference type="AlphaFoldDB" id="A0A2T0A4F9"/>
<evidence type="ECO:0000256" key="1">
    <source>
        <dbReference type="SAM" id="MobiDB-lite"/>
    </source>
</evidence>
<dbReference type="EMBL" id="LCTV02000009">
    <property type="protein sequence ID" value="PRQ72902.1"/>
    <property type="molecule type" value="Genomic_DNA"/>
</dbReference>
<proteinExistence type="predicted"/>
<evidence type="ECO:0000313" key="3">
    <source>
        <dbReference type="Proteomes" id="UP000239560"/>
    </source>
</evidence>
<gene>
    <name evidence="2" type="ORF">AAT19DRAFT_16826</name>
</gene>
<accession>A0A2T0A4F9</accession>
<reference evidence="2 3" key="1">
    <citation type="journal article" date="2018" name="Elife">
        <title>Functional genomics of lipid metabolism in the oleaginous yeast Rhodosporidium toruloides.</title>
        <authorList>
            <person name="Coradetti S.T."/>
            <person name="Pinel D."/>
            <person name="Geiselman G."/>
            <person name="Ito M."/>
            <person name="Mondo S."/>
            <person name="Reilly M.C."/>
            <person name="Cheng Y.F."/>
            <person name="Bauer S."/>
            <person name="Grigoriev I."/>
            <person name="Gladden J.M."/>
            <person name="Simmons B.A."/>
            <person name="Brem R."/>
            <person name="Arkin A.P."/>
            <person name="Skerker J.M."/>
        </authorList>
    </citation>
    <scope>NUCLEOTIDE SEQUENCE [LARGE SCALE GENOMIC DNA]</scope>
    <source>
        <strain evidence="2 3">NBRC 0880</strain>
    </source>
</reference>